<dbReference type="InterPro" id="IPR002941">
    <property type="entry name" value="DNA_methylase_N4/N6"/>
</dbReference>
<organism evidence="7 8">
    <name type="scientific">Caproiciproducens faecalis</name>
    <dbReference type="NCBI Taxonomy" id="2820301"/>
    <lineage>
        <taxon>Bacteria</taxon>
        <taxon>Bacillati</taxon>
        <taxon>Bacillota</taxon>
        <taxon>Clostridia</taxon>
        <taxon>Eubacteriales</taxon>
        <taxon>Acutalibacteraceae</taxon>
        <taxon>Caproiciproducens</taxon>
    </lineage>
</organism>
<keyword evidence="8" id="KW-1185">Reference proteome</keyword>
<name>A0ABS7DMG2_9FIRM</name>
<evidence type="ECO:0000256" key="4">
    <source>
        <dbReference type="ARBA" id="ARBA00022691"/>
    </source>
</evidence>
<dbReference type="Pfam" id="PF01555">
    <property type="entry name" value="N6_N4_Mtase"/>
    <property type="match status" value="1"/>
</dbReference>
<keyword evidence="2" id="KW-0489">Methyltransferase</keyword>
<reference evidence="7 8" key="1">
    <citation type="submission" date="2021-03" db="EMBL/GenBank/DDBJ databases">
        <title>Caproiciproducens sp. nov. isolated from feces of cow.</title>
        <authorList>
            <person name="Choi J.-Y."/>
        </authorList>
    </citation>
    <scope>NUCLEOTIDE SEQUENCE [LARGE SCALE GENOMIC DNA]</scope>
    <source>
        <strain evidence="7 8">AGMB10547</strain>
    </source>
</reference>
<protein>
    <submittedName>
        <fullName evidence="7">Site-specific DNA-methyltransferase</fullName>
    </submittedName>
</protein>
<proteinExistence type="inferred from homology"/>
<evidence type="ECO:0000256" key="5">
    <source>
        <dbReference type="ARBA" id="ARBA00022747"/>
    </source>
</evidence>
<dbReference type="InterPro" id="IPR029063">
    <property type="entry name" value="SAM-dependent_MTases_sf"/>
</dbReference>
<comment type="similarity">
    <text evidence="1">Belongs to the N(4)/N(6)-methyltransferase family.</text>
</comment>
<evidence type="ECO:0000259" key="6">
    <source>
        <dbReference type="Pfam" id="PF01555"/>
    </source>
</evidence>
<evidence type="ECO:0000256" key="3">
    <source>
        <dbReference type="ARBA" id="ARBA00022679"/>
    </source>
</evidence>
<comment type="caution">
    <text evidence="7">The sequence shown here is derived from an EMBL/GenBank/DDBJ whole genome shotgun (WGS) entry which is preliminary data.</text>
</comment>
<sequence>MDKFKMESVDMTEKNIEKIAALFPNVMTEMEDENGKLKKGINFELLKQELSGDVIDGEECYDFTWVGKKASIVEGNKPIRKTLRPCKEESKDWENTENLYIEGDNLDVLKLLQESYLNSIKMIYIDPPYNTGNDFIYKDDFTMDKGEYDEQTGLYDEDENRLFQNNESNGRFHSDWCSMLYPRLQLARNLLANDGAVFISIDDNEVDNLKKICDEVFGEVNFVAKIAALNNPKGRSQDKYVATCHEYLLIYSKMPMNKGAFSIPKTKEDIEKDYTLIDEAGLAYRELELRNTHRDFGRFNRPNLFYPFFVNNNGEVFLEKKDIETEVYPIWDDGFEGCWTWGKDKAKEEIHLLIGKVVNGQWKVYRKAYASINQEEPLKQVKSIWTNKKFHTEKGQATVNYLFQTKEKYFQSPKSVDYICECILMSHANSNDIVLDFFSGSATTAHAVMQLNAENGGNRKFIMVQLPEPCDKKSEAYKAGYKNICEIGKERIRRAGEMIKSEVEESNKQLKLGEEPKKVPDIGFRVLKLDSTNMKDVYYGASEYDQTMLDHLVSNVKDDRTDMDLLYGVLLEWGLPLSLPHKMEQINGVTVHTVNEGDLIACFANKIDESVIREIAKRQPLRAVFRDSSFVSSPDKINVEEIFKLAAPKTTVKVI</sequence>
<evidence type="ECO:0000313" key="8">
    <source>
        <dbReference type="Proteomes" id="UP000719942"/>
    </source>
</evidence>
<dbReference type="EMBL" id="JAGFNZ010000002">
    <property type="protein sequence ID" value="MBW7572490.1"/>
    <property type="molecule type" value="Genomic_DNA"/>
</dbReference>
<dbReference type="PIRSF" id="PIRSF015855">
    <property type="entry name" value="TypeIII_Mtase_mKpnI"/>
    <property type="match status" value="1"/>
</dbReference>
<gene>
    <name evidence="7" type="ORF">J5W02_06650</name>
</gene>
<dbReference type="InterPro" id="IPR002295">
    <property type="entry name" value="N4/N6-MTase_EcoPI_Mod-like"/>
</dbReference>
<keyword evidence="5" id="KW-0680">Restriction system</keyword>
<evidence type="ECO:0000256" key="1">
    <source>
        <dbReference type="ARBA" id="ARBA00006594"/>
    </source>
</evidence>
<dbReference type="SUPFAM" id="SSF53335">
    <property type="entry name" value="S-adenosyl-L-methionine-dependent methyltransferases"/>
    <property type="match status" value="1"/>
</dbReference>
<dbReference type="PRINTS" id="PR00506">
    <property type="entry name" value="D21N6MTFRASE"/>
</dbReference>
<dbReference type="PROSITE" id="PS00092">
    <property type="entry name" value="N6_MTASE"/>
    <property type="match status" value="1"/>
</dbReference>
<dbReference type="RefSeq" id="WP_219964893.1">
    <property type="nucleotide sequence ID" value="NZ_JAGFNZ010000002.1"/>
</dbReference>
<feature type="domain" description="DNA methylase N-4/N-6" evidence="6">
    <location>
        <begin position="120"/>
        <end position="461"/>
    </location>
</feature>
<dbReference type="Gene3D" id="3.40.50.150">
    <property type="entry name" value="Vaccinia Virus protein VP39"/>
    <property type="match status" value="1"/>
</dbReference>
<keyword evidence="3" id="KW-0808">Transferase</keyword>
<dbReference type="InterPro" id="IPR002052">
    <property type="entry name" value="DNA_methylase_N6_adenine_CS"/>
</dbReference>
<evidence type="ECO:0000313" key="7">
    <source>
        <dbReference type="EMBL" id="MBW7572490.1"/>
    </source>
</evidence>
<dbReference type="Proteomes" id="UP000719942">
    <property type="component" value="Unassembled WGS sequence"/>
</dbReference>
<accession>A0ABS7DMG2</accession>
<keyword evidence="4" id="KW-0949">S-adenosyl-L-methionine</keyword>
<evidence type="ECO:0000256" key="2">
    <source>
        <dbReference type="ARBA" id="ARBA00022603"/>
    </source>
</evidence>